<dbReference type="Pfam" id="PF00439">
    <property type="entry name" value="Bromodomain"/>
    <property type="match status" value="6"/>
</dbReference>
<feature type="compositionally biased region" description="Basic and acidic residues" evidence="3">
    <location>
        <begin position="1100"/>
        <end position="1112"/>
    </location>
</feature>
<dbReference type="CDD" id="cd04369">
    <property type="entry name" value="Bromodomain"/>
    <property type="match status" value="3"/>
</dbReference>
<feature type="region of interest" description="Disordered" evidence="3">
    <location>
        <begin position="1100"/>
        <end position="1185"/>
    </location>
</feature>
<feature type="domain" description="Bromo" evidence="4">
    <location>
        <begin position="573"/>
        <end position="641"/>
    </location>
</feature>
<proteinExistence type="predicted"/>
<keyword evidence="6" id="KW-1185">Reference proteome</keyword>
<feature type="region of interest" description="Disordered" evidence="3">
    <location>
        <begin position="674"/>
        <end position="745"/>
    </location>
</feature>
<organism evidence="5 6">
    <name type="scientific">Durusdinium trenchii</name>
    <dbReference type="NCBI Taxonomy" id="1381693"/>
    <lineage>
        <taxon>Eukaryota</taxon>
        <taxon>Sar</taxon>
        <taxon>Alveolata</taxon>
        <taxon>Dinophyceae</taxon>
        <taxon>Suessiales</taxon>
        <taxon>Symbiodiniaceae</taxon>
        <taxon>Durusdinium</taxon>
    </lineage>
</organism>
<dbReference type="PRINTS" id="PR00503">
    <property type="entry name" value="BROMODOMAIN"/>
</dbReference>
<feature type="region of interest" description="Disordered" evidence="3">
    <location>
        <begin position="1388"/>
        <end position="1415"/>
    </location>
</feature>
<dbReference type="InterPro" id="IPR018359">
    <property type="entry name" value="Bromodomain_CS"/>
</dbReference>
<comment type="caution">
    <text evidence="5">The sequence shown here is derived from an EMBL/GenBank/DDBJ whole genome shotgun (WGS) entry which is preliminary data.</text>
</comment>
<feature type="compositionally biased region" description="Low complexity" evidence="3">
    <location>
        <begin position="686"/>
        <end position="704"/>
    </location>
</feature>
<evidence type="ECO:0000259" key="4">
    <source>
        <dbReference type="PROSITE" id="PS50014"/>
    </source>
</evidence>
<feature type="domain" description="Bromo" evidence="4">
    <location>
        <begin position="448"/>
        <end position="520"/>
    </location>
</feature>
<name>A0ABP0QSR7_9DINO</name>
<evidence type="ECO:0000256" key="1">
    <source>
        <dbReference type="ARBA" id="ARBA00023117"/>
    </source>
</evidence>
<feature type="region of interest" description="Disordered" evidence="3">
    <location>
        <begin position="396"/>
        <end position="424"/>
    </location>
</feature>
<reference evidence="5 6" key="1">
    <citation type="submission" date="2024-02" db="EMBL/GenBank/DDBJ databases">
        <authorList>
            <person name="Chen Y."/>
            <person name="Shah S."/>
            <person name="Dougan E. K."/>
            <person name="Thang M."/>
            <person name="Chan C."/>
        </authorList>
    </citation>
    <scope>NUCLEOTIDE SEQUENCE [LARGE SCALE GENOMIC DNA]</scope>
</reference>
<feature type="region of interest" description="Disordered" evidence="3">
    <location>
        <begin position="758"/>
        <end position="792"/>
    </location>
</feature>
<gene>
    <name evidence="5" type="ORF">SCF082_LOCUS43033</name>
</gene>
<feature type="compositionally biased region" description="Basic and acidic residues" evidence="3">
    <location>
        <begin position="761"/>
        <end position="772"/>
    </location>
</feature>
<dbReference type="Gene3D" id="1.20.920.10">
    <property type="entry name" value="Bromodomain-like"/>
    <property type="match status" value="6"/>
</dbReference>
<dbReference type="PROSITE" id="PS00633">
    <property type="entry name" value="BROMODOMAIN_1"/>
    <property type="match status" value="1"/>
</dbReference>
<feature type="domain" description="Bromo" evidence="4">
    <location>
        <begin position="1"/>
        <end position="69"/>
    </location>
</feature>
<feature type="domain" description="Bromo" evidence="4">
    <location>
        <begin position="283"/>
        <end position="342"/>
    </location>
</feature>
<evidence type="ECO:0000313" key="6">
    <source>
        <dbReference type="Proteomes" id="UP001642464"/>
    </source>
</evidence>
<protein>
    <submittedName>
        <fullName evidence="5">Bromodomain-containing protein C631.02</fullName>
    </submittedName>
</protein>
<evidence type="ECO:0000256" key="3">
    <source>
        <dbReference type="SAM" id="MobiDB-lite"/>
    </source>
</evidence>
<dbReference type="EMBL" id="CAXAMM010040139">
    <property type="protein sequence ID" value="CAK9091335.1"/>
    <property type="molecule type" value="Genomic_DNA"/>
</dbReference>
<dbReference type="Proteomes" id="UP001642464">
    <property type="component" value="Unassembled WGS sequence"/>
</dbReference>
<sequence length="1671" mass="187869">MEFAAEFVNEPDWKDFEAYRVFVDEPLTLGMVQEQLEEERVTSVSTFLRKVRQVFVNALRYWRLHAAVRESAYILLDKFTELAWGTLPGLKEAAATNKLVDAAKLKVCRHSLDKLLAGLTLNLILPYNCPARADTQGFRDVIKDEHPLSLLEVVDRLNHMDYYAKAEDFHSDVHSVLRNWATFYRSREVRSDLLKATDNLIPNKKGASNKKLKAANLAKSATKSQSSFDKHMQSLVPLKPVEMQPAVPPAALPVDPGDIVKVNMNRVLSKVIEADKGFLLSVPVDWKALKLRDYPKTIKNPMDLGTMRLKVPGYPDMDAFDEDAELVFRNCNTYNQDPKNPVRVHARTVQRVYETLRRELVEPHLKQPPRKFDTSAIVAPVVKAKFVAAPPVRAAATAGANKDKDKRADAAASSPVHAGGSSRAAAAAAAPKSFPEAKQCMNVINSVLKRPKAIWFSEPVKWEELQLFDYPQVVKHPMDLGTVRKKLEQGQYRDLKEFQSDVGLVFSNCRTYNKQESKEFPILTWCAKLESEFEKKMRDKVFAKSERASTGAQPQAPGSSFPKKLCKDVLEEFMRLPAAKGFLKPVTLPGYRDVIERPMDLKTVQSNVKSSRYTSHEDFARDVRLVFDNAIKFNTTDNGALSIRKFATELKETFEQEYQTRVVEVLEKKRAAAEAKAQSPGGKAAVSPVSSESSPVPPSRTSSPAGTAEADKKKKKKKQKKNDGKEDSSSPATARSPSETLQKVPSLKIKLSGFSTKTLAPKKEGGKRKLEDVSLPVEHKKQKSSRPGLHFEAPEEPNRALLLFEASSQRAILKVARTEWGKLYFGRPVLETYPDLAQAYLAVISKPMDLRTMLQKLYAGDAYNSSYDVDDDAQTMFANALKFNVDDGQLMTKHIRQHFEHVRSFWNFLVEECTDRKEAERNDKRKEREALLAEEELSGCTSSVNKLIRKLMAPRNKDCVPFLDPVNVRQFPDYLSVVRQPMDLKTVKDKVARKDYDEPGGLILFATHMRLIFSNCLLYNRAEVPTNAVIRGMAERMADLFESEWAVVTCEALEKVRRVKLLREQDVERQVQARLEQLENHTEEDAARIKAEIVEELDVEAERRRQETKDQFKASIGGPRSDDFIYGSGVEDEDDKDDDVDHDPTLDVDVSDESDYDPETRRNRNRNRGGGGGARSSGVGTGGFHAYVPHHAPAVFLDHEPKQRSQPDIVEYKRYLADVERAKKQSLKRAEEIDQERKAQLERAKRRQEREKERERQRMQESNLCALSSDEMERARGLSFKIHPLNKSKTRRRRRTVRKDAMEMEIDNDEDDDGLVDDPSAAERWRKAVLERQARVDKTGQQVDSDVEMSAEGRNDPAGSDAPADDDVVALKCRVPRRVRRNAESQIVVGTPGTPGSFRGVGTPGTPGASRVKGRKLGKGKTLNLLKNVAKPTTTVRVSQRIIELNSLQVCFGMVVMTLTTPEEDFRRQDDDDAQQAQQYGTCEVLKRDGDPFEGLSPPSYVPVTAEQREKPAVPYTIRFRVGAISPDEEAAFKLALQTIIHTPNIWDQGNLDLLAPPVMVARRFVAKCPESVSFPGAPADLDDDDVSGGGDDYDAVLSQQRGGLSGLLQDALPASRKALQSWSLNSRHCLMTCDPEIQERGSRPYVVLRYVGLPHKLSIEVANLAAQTPK</sequence>
<feature type="compositionally biased region" description="Gly residues" evidence="3">
    <location>
        <begin position="1168"/>
        <end position="1183"/>
    </location>
</feature>
<feature type="compositionally biased region" description="Acidic residues" evidence="3">
    <location>
        <begin position="1130"/>
        <end position="1141"/>
    </location>
</feature>
<feature type="compositionally biased region" description="Polar residues" evidence="3">
    <location>
        <begin position="729"/>
        <end position="743"/>
    </location>
</feature>
<dbReference type="SUPFAM" id="SSF47370">
    <property type="entry name" value="Bromodomain"/>
    <property type="match status" value="6"/>
</dbReference>
<dbReference type="InterPro" id="IPR036427">
    <property type="entry name" value="Bromodomain-like_sf"/>
</dbReference>
<feature type="domain" description="Bromo" evidence="4">
    <location>
        <begin position="825"/>
        <end position="891"/>
    </location>
</feature>
<feature type="domain" description="Bromo" evidence="4">
    <location>
        <begin position="954"/>
        <end position="1027"/>
    </location>
</feature>
<dbReference type="PROSITE" id="PS50014">
    <property type="entry name" value="BROMODOMAIN_2"/>
    <property type="match status" value="6"/>
</dbReference>
<feature type="compositionally biased region" description="Basic and acidic residues" evidence="3">
    <location>
        <begin position="1224"/>
        <end position="1259"/>
    </location>
</feature>
<accession>A0ABP0QSR7</accession>
<keyword evidence="1 2" id="KW-0103">Bromodomain</keyword>
<dbReference type="PANTHER" id="PTHR45926">
    <property type="entry name" value="OSJNBA0053K19.4 PROTEIN"/>
    <property type="match status" value="1"/>
</dbReference>
<evidence type="ECO:0000256" key="2">
    <source>
        <dbReference type="PROSITE-ProRule" id="PRU00035"/>
    </source>
</evidence>
<dbReference type="InterPro" id="IPR001487">
    <property type="entry name" value="Bromodomain"/>
</dbReference>
<feature type="region of interest" description="Disordered" evidence="3">
    <location>
        <begin position="1224"/>
        <end position="1262"/>
    </location>
</feature>
<dbReference type="SMART" id="SM00297">
    <property type="entry name" value="BROMO"/>
    <property type="match status" value="5"/>
</dbReference>
<feature type="region of interest" description="Disordered" evidence="3">
    <location>
        <begin position="1333"/>
        <end position="1365"/>
    </location>
</feature>
<evidence type="ECO:0000313" key="5">
    <source>
        <dbReference type="EMBL" id="CAK9091335.1"/>
    </source>
</evidence>